<dbReference type="Gene3D" id="3.40.50.720">
    <property type="entry name" value="NAD(P)-binding Rossmann-like Domain"/>
    <property type="match status" value="1"/>
</dbReference>
<sequence length="246" mass="26836">MSAQEQVVIVGGTKGLGRLLAERFIAQGHAVTVLSRTKPDGGLAYRHIAVDLEALVDAAPVVEQVVQAGGKVRYLVFCQRYRGTGDAWQGEMQVTLNATRLLINGFADQFCDSGDRAIAVVSSVYAQFVGGSQPDSYHVAKAGLNQLVKFHAWGMGRRNVRINAIMPLSYLKDESRRFVESNQPLMQLYHDFVPLKRIGEAADSANLVEFLCSDKAAFINGQSIFVDGGVSVVWPEELARTMAGFN</sequence>
<keyword evidence="4" id="KW-1185">Reference proteome</keyword>
<comment type="similarity">
    <text evidence="1">Belongs to the short-chain dehydrogenases/reductases (SDR) family.</text>
</comment>
<evidence type="ECO:0000256" key="1">
    <source>
        <dbReference type="ARBA" id="ARBA00006484"/>
    </source>
</evidence>
<name>A0A6L6PZG1_9BURK</name>
<dbReference type="Proteomes" id="UP000484015">
    <property type="component" value="Unassembled WGS sequence"/>
</dbReference>
<protein>
    <submittedName>
        <fullName evidence="3">SDR family oxidoreductase</fullName>
    </submittedName>
</protein>
<dbReference type="PANTHER" id="PTHR24321">
    <property type="entry name" value="DEHYDROGENASES, SHORT CHAIN"/>
    <property type="match status" value="1"/>
</dbReference>
<organism evidence="3 4">
    <name type="scientific">Pseudoduganella ginsengisoli</name>
    <dbReference type="NCBI Taxonomy" id="1462440"/>
    <lineage>
        <taxon>Bacteria</taxon>
        <taxon>Pseudomonadati</taxon>
        <taxon>Pseudomonadota</taxon>
        <taxon>Betaproteobacteria</taxon>
        <taxon>Burkholderiales</taxon>
        <taxon>Oxalobacteraceae</taxon>
        <taxon>Telluria group</taxon>
        <taxon>Pseudoduganella</taxon>
    </lineage>
</organism>
<dbReference type="InterPro" id="IPR036291">
    <property type="entry name" value="NAD(P)-bd_dom_sf"/>
</dbReference>
<reference evidence="3 4" key="1">
    <citation type="submission" date="2019-11" db="EMBL/GenBank/DDBJ databases">
        <title>Type strains purchased from KCTC, JCM and DSMZ.</title>
        <authorList>
            <person name="Lu H."/>
        </authorList>
    </citation>
    <scope>NUCLEOTIDE SEQUENCE [LARGE SCALE GENOMIC DNA]</scope>
    <source>
        <strain evidence="3 4">KCTC 42409</strain>
    </source>
</reference>
<dbReference type="GO" id="GO:0016491">
    <property type="term" value="F:oxidoreductase activity"/>
    <property type="evidence" value="ECO:0007669"/>
    <property type="project" value="UniProtKB-KW"/>
</dbReference>
<dbReference type="OrthoDB" id="9803333at2"/>
<accession>A0A6L6PZG1</accession>
<keyword evidence="2" id="KW-0560">Oxidoreductase</keyword>
<dbReference type="EMBL" id="WNLA01000005">
    <property type="protein sequence ID" value="MTW02646.1"/>
    <property type="molecule type" value="Genomic_DNA"/>
</dbReference>
<proteinExistence type="inferred from homology"/>
<dbReference type="CDD" id="cd05233">
    <property type="entry name" value="SDR_c"/>
    <property type="match status" value="1"/>
</dbReference>
<dbReference type="AlphaFoldDB" id="A0A6L6PZG1"/>
<dbReference type="InterPro" id="IPR002347">
    <property type="entry name" value="SDR_fam"/>
</dbReference>
<dbReference type="RefSeq" id="WP_155439026.1">
    <property type="nucleotide sequence ID" value="NZ_WNLA01000005.1"/>
</dbReference>
<evidence type="ECO:0000313" key="3">
    <source>
        <dbReference type="EMBL" id="MTW02646.1"/>
    </source>
</evidence>
<dbReference type="PANTHER" id="PTHR24321:SF8">
    <property type="entry name" value="ESTRADIOL 17-BETA-DEHYDROGENASE 8-RELATED"/>
    <property type="match status" value="1"/>
</dbReference>
<evidence type="ECO:0000256" key="2">
    <source>
        <dbReference type="ARBA" id="ARBA00023002"/>
    </source>
</evidence>
<dbReference type="SUPFAM" id="SSF51735">
    <property type="entry name" value="NAD(P)-binding Rossmann-fold domains"/>
    <property type="match status" value="1"/>
</dbReference>
<comment type="caution">
    <text evidence="3">The sequence shown here is derived from an EMBL/GenBank/DDBJ whole genome shotgun (WGS) entry which is preliminary data.</text>
</comment>
<evidence type="ECO:0000313" key="4">
    <source>
        <dbReference type="Proteomes" id="UP000484015"/>
    </source>
</evidence>
<dbReference type="PRINTS" id="PR00081">
    <property type="entry name" value="GDHRDH"/>
</dbReference>
<gene>
    <name evidence="3" type="ORF">GM668_11185</name>
</gene>
<dbReference type="Pfam" id="PF13561">
    <property type="entry name" value="adh_short_C2"/>
    <property type="match status" value="1"/>
</dbReference>